<keyword evidence="2" id="KW-1185">Reference proteome</keyword>
<sequence length="94" mass="10776">MFPYAFANLLDSTSIVGFNYYLQLVGKNKTMRFYDYGPTENMKRYGRPTPEDVDLTKTTVKCNFFALGSDSVTVPEVCSWLNTWRSVVSLCFSM</sequence>
<gene>
    <name evidence="1" type="ORF">KUF71_004090</name>
</gene>
<evidence type="ECO:0000313" key="2">
    <source>
        <dbReference type="Proteomes" id="UP001219518"/>
    </source>
</evidence>
<reference evidence="1" key="2">
    <citation type="journal article" date="2023" name="BMC Genomics">
        <title>Pest status, molecular evolution, and epigenetic factors derived from the genome assembly of Frankliniella fusca, a thysanopteran phytovirus vector.</title>
        <authorList>
            <person name="Catto M.A."/>
            <person name="Labadie P.E."/>
            <person name="Jacobson A.L."/>
            <person name="Kennedy G.G."/>
            <person name="Srinivasan R."/>
            <person name="Hunt B.G."/>
        </authorList>
    </citation>
    <scope>NUCLEOTIDE SEQUENCE</scope>
    <source>
        <strain evidence="1">PL_HMW_Pooled</strain>
    </source>
</reference>
<name>A0AAE1GWS4_9NEOP</name>
<protein>
    <submittedName>
        <fullName evidence="1">Gastric triacylglycerol lipase</fullName>
    </submittedName>
</protein>
<dbReference type="AlphaFoldDB" id="A0AAE1GWS4"/>
<dbReference type="Gene3D" id="3.40.50.1820">
    <property type="entry name" value="alpha/beta hydrolase"/>
    <property type="match status" value="1"/>
</dbReference>
<dbReference type="Proteomes" id="UP001219518">
    <property type="component" value="Unassembled WGS sequence"/>
</dbReference>
<evidence type="ECO:0000313" key="1">
    <source>
        <dbReference type="EMBL" id="KAK3910216.1"/>
    </source>
</evidence>
<dbReference type="EMBL" id="JAHWGI010000148">
    <property type="protein sequence ID" value="KAK3910216.1"/>
    <property type="molecule type" value="Genomic_DNA"/>
</dbReference>
<comment type="caution">
    <text evidence="1">The sequence shown here is derived from an EMBL/GenBank/DDBJ whole genome shotgun (WGS) entry which is preliminary data.</text>
</comment>
<dbReference type="InterPro" id="IPR029058">
    <property type="entry name" value="AB_hydrolase_fold"/>
</dbReference>
<organism evidence="1 2">
    <name type="scientific">Frankliniella fusca</name>
    <dbReference type="NCBI Taxonomy" id="407009"/>
    <lineage>
        <taxon>Eukaryota</taxon>
        <taxon>Metazoa</taxon>
        <taxon>Ecdysozoa</taxon>
        <taxon>Arthropoda</taxon>
        <taxon>Hexapoda</taxon>
        <taxon>Insecta</taxon>
        <taxon>Pterygota</taxon>
        <taxon>Neoptera</taxon>
        <taxon>Paraneoptera</taxon>
        <taxon>Thysanoptera</taxon>
        <taxon>Terebrantia</taxon>
        <taxon>Thripoidea</taxon>
        <taxon>Thripidae</taxon>
        <taxon>Frankliniella</taxon>
    </lineage>
</organism>
<proteinExistence type="predicted"/>
<reference evidence="1" key="1">
    <citation type="submission" date="2021-07" db="EMBL/GenBank/DDBJ databases">
        <authorList>
            <person name="Catto M.A."/>
            <person name="Jacobson A."/>
            <person name="Kennedy G."/>
            <person name="Labadie P."/>
            <person name="Hunt B.G."/>
            <person name="Srinivasan R."/>
        </authorList>
    </citation>
    <scope>NUCLEOTIDE SEQUENCE</scope>
    <source>
        <strain evidence="1">PL_HMW_Pooled</strain>
        <tissue evidence="1">Head</tissue>
    </source>
</reference>
<accession>A0AAE1GWS4</accession>